<name>A0ACC2VG64_9TREE</name>
<accession>A0ACC2VG64</accession>
<sequence length="287" mass="32071">MDPGQYNHLTGTPSAIPWADSTRITSNSMEVCTEALSGPFMVRTGHTDAASIEAKHSTERSFKWTANLPGFESTTHQLSAAKGLGKGNVPSKLVPQLSSSCQSELARLSDDDRQKAYDSLYRCYGYHVNGGKEKQRDRYQNSPSRGLRGTEARSGGSLDGRLAENLETIAGTAWTVDSEGNGGLDIPADYETMSNHKEFWKTRKRPTLSKTRPMTHSTFRLVFKAKVDVAFTERFPKHLRSNPDVVQWEGGEADEENFRRWSNDNPGYVHIWVDEKDMHAKFQPAQA</sequence>
<gene>
    <name evidence="1" type="ORF">QFC20_005988</name>
</gene>
<evidence type="ECO:0000313" key="2">
    <source>
        <dbReference type="Proteomes" id="UP001230649"/>
    </source>
</evidence>
<proteinExistence type="predicted"/>
<dbReference type="Proteomes" id="UP001230649">
    <property type="component" value="Unassembled WGS sequence"/>
</dbReference>
<dbReference type="EMBL" id="JASBWS010000094">
    <property type="protein sequence ID" value="KAJ9098363.1"/>
    <property type="molecule type" value="Genomic_DNA"/>
</dbReference>
<evidence type="ECO:0000313" key="1">
    <source>
        <dbReference type="EMBL" id="KAJ9098363.1"/>
    </source>
</evidence>
<reference evidence="1" key="1">
    <citation type="submission" date="2023-04" db="EMBL/GenBank/DDBJ databases">
        <title>Draft Genome sequencing of Naganishia species isolated from polar environments using Oxford Nanopore Technology.</title>
        <authorList>
            <person name="Leo P."/>
            <person name="Venkateswaran K."/>
        </authorList>
    </citation>
    <scope>NUCLEOTIDE SEQUENCE</scope>
    <source>
        <strain evidence="1">MNA-CCFEE 5262</strain>
    </source>
</reference>
<keyword evidence="2" id="KW-1185">Reference proteome</keyword>
<organism evidence="1 2">
    <name type="scientific">Naganishia adeliensis</name>
    <dbReference type="NCBI Taxonomy" id="92952"/>
    <lineage>
        <taxon>Eukaryota</taxon>
        <taxon>Fungi</taxon>
        <taxon>Dikarya</taxon>
        <taxon>Basidiomycota</taxon>
        <taxon>Agaricomycotina</taxon>
        <taxon>Tremellomycetes</taxon>
        <taxon>Filobasidiales</taxon>
        <taxon>Filobasidiaceae</taxon>
        <taxon>Naganishia</taxon>
    </lineage>
</organism>
<comment type="caution">
    <text evidence="1">The sequence shown here is derived from an EMBL/GenBank/DDBJ whole genome shotgun (WGS) entry which is preliminary data.</text>
</comment>
<protein>
    <submittedName>
        <fullName evidence="1">Uncharacterized protein</fullName>
    </submittedName>
</protein>